<name>A6IXY4_RAT</name>
<proteinExistence type="predicted"/>
<keyword evidence="1" id="KW-0812">Transmembrane</keyword>
<evidence type="ECO:0000313" key="3">
    <source>
        <dbReference type="Proteomes" id="UP000234681"/>
    </source>
</evidence>
<dbReference type="AlphaFoldDB" id="A6IXY4"/>
<keyword evidence="1" id="KW-1133">Transmembrane helix</keyword>
<protein>
    <submittedName>
        <fullName evidence="2">RCG63664</fullName>
    </submittedName>
</protein>
<gene>
    <name evidence="2" type="ORF">rCG_63664</name>
</gene>
<evidence type="ECO:0000313" key="2">
    <source>
        <dbReference type="EMBL" id="EDM14765.1"/>
    </source>
</evidence>
<accession>A6IXY4</accession>
<dbReference type="EMBL" id="CH473971">
    <property type="protein sequence ID" value="EDM14765.1"/>
    <property type="molecule type" value="Genomic_DNA"/>
</dbReference>
<feature type="transmembrane region" description="Helical" evidence="1">
    <location>
        <begin position="39"/>
        <end position="57"/>
    </location>
</feature>
<sequence length="63" mass="7465">MIRGTGRKRRQTQRSKSLTSPFRLLLVSFFRKPWQKRSVVCILVTLVMLIWAPWVIVKHLPGF</sequence>
<evidence type="ECO:0000256" key="1">
    <source>
        <dbReference type="SAM" id="Phobius"/>
    </source>
</evidence>
<dbReference type="Proteomes" id="UP000234681">
    <property type="component" value="Chromosome 18"/>
</dbReference>
<keyword evidence="1" id="KW-0472">Membrane</keyword>
<reference evidence="3" key="1">
    <citation type="submission" date="2005-09" db="EMBL/GenBank/DDBJ databases">
        <authorList>
            <person name="Mural R.J."/>
            <person name="Li P.W."/>
            <person name="Adams M.D."/>
            <person name="Amanatides P.G."/>
            <person name="Baden-Tillson H."/>
            <person name="Barnstead M."/>
            <person name="Chin S.H."/>
            <person name="Dew I."/>
            <person name="Evans C.A."/>
            <person name="Ferriera S."/>
            <person name="Flanigan M."/>
            <person name="Fosler C."/>
            <person name="Glodek A."/>
            <person name="Gu Z."/>
            <person name="Holt R.A."/>
            <person name="Jennings D."/>
            <person name="Kraft C.L."/>
            <person name="Lu F."/>
            <person name="Nguyen T."/>
            <person name="Nusskern D.R."/>
            <person name="Pfannkoch C.M."/>
            <person name="Sitter C."/>
            <person name="Sutton G.G."/>
            <person name="Venter J.C."/>
            <person name="Wang Z."/>
            <person name="Woodage T."/>
            <person name="Zheng X.H."/>
            <person name="Zhong F."/>
        </authorList>
    </citation>
    <scope>NUCLEOTIDE SEQUENCE [LARGE SCALE GENOMIC DNA]</scope>
    <source>
        <strain>BN</strain>
        <strain evidence="3">Sprague-Dawley</strain>
    </source>
</reference>
<organism evidence="2 3">
    <name type="scientific">Rattus norvegicus</name>
    <name type="common">Rat</name>
    <dbReference type="NCBI Taxonomy" id="10116"/>
    <lineage>
        <taxon>Eukaryota</taxon>
        <taxon>Metazoa</taxon>
        <taxon>Chordata</taxon>
        <taxon>Craniata</taxon>
        <taxon>Vertebrata</taxon>
        <taxon>Euteleostomi</taxon>
        <taxon>Mammalia</taxon>
        <taxon>Eutheria</taxon>
        <taxon>Euarchontoglires</taxon>
        <taxon>Glires</taxon>
        <taxon>Rodentia</taxon>
        <taxon>Myomorpha</taxon>
        <taxon>Muroidea</taxon>
        <taxon>Muridae</taxon>
        <taxon>Murinae</taxon>
        <taxon>Rattus</taxon>
    </lineage>
</organism>